<dbReference type="EMBL" id="CP017150">
    <property type="protein sequence ID" value="AOP54734.1"/>
    <property type="molecule type" value="Genomic_DNA"/>
</dbReference>
<evidence type="ECO:0000313" key="2">
    <source>
        <dbReference type="Proteomes" id="UP000094793"/>
    </source>
</evidence>
<protein>
    <recommendedName>
        <fullName evidence="3">DUF559 domain-containing protein</fullName>
    </recommendedName>
</protein>
<evidence type="ECO:0008006" key="3">
    <source>
        <dbReference type="Google" id="ProtNLM"/>
    </source>
</evidence>
<organism evidence="1 2">
    <name type="scientific">Brevibacterium aurantiacum</name>
    <dbReference type="NCBI Taxonomy" id="273384"/>
    <lineage>
        <taxon>Bacteria</taxon>
        <taxon>Bacillati</taxon>
        <taxon>Actinomycetota</taxon>
        <taxon>Actinomycetes</taxon>
        <taxon>Micrococcales</taxon>
        <taxon>Brevibacteriaceae</taxon>
        <taxon>Brevibacterium</taxon>
    </lineage>
</organism>
<accession>A0A1D7W6Y0</accession>
<dbReference type="eggNOG" id="COG5340">
    <property type="taxonomic scope" value="Bacteria"/>
</dbReference>
<sequence>MHLSETAVHLATTGCEISIDSRALCLGTESCDPHTIRLGWLPALSADQCGGMYNVVYFQDLRATGAATTDIKSALGCCLLKLDRGVYSVIRRCKDSSHRRFVRFAIDEAWLVYHETGRHRERSQRRKYLEHLDRLRILHYPRYRSGDVVWGPSAAKLHKLGLFDVPTQPVNVAHAVSSSRTGSLTRRRISVHAEDICEVEGIRVTTQAKTALDLRMALGPAAAFAAMEQVLRWSMIGIDEEAIFKTGYPPHIMSRVPDAVDGLFGPPIARMARGNQSARKLASLVTPLSESYAESRASFNLHLLGLHDFVQQFDVKDGYRTITRLDHLFEESGVALYIDGTQKYVDGGFAVMNKESWQQNRLLSMGYKVIRFKFNEILNVATFSRKLFDQAPELRQHCKKKLAL</sequence>
<gene>
    <name evidence="1" type="ORF">BLSMQ_3032</name>
</gene>
<dbReference type="AlphaFoldDB" id="A0A1D7W6Y0"/>
<reference evidence="2" key="1">
    <citation type="submission" date="2016-09" db="EMBL/GenBank/DDBJ databases">
        <title>Complete Genome Sequence of Brevibacterium linens SMQ-1335.</title>
        <authorList>
            <person name="de Melo A.G."/>
            <person name="Labrie S.J."/>
            <person name="Dumaresq J."/>
            <person name="Roberts R.J."/>
            <person name="Tremblay D.M."/>
            <person name="Moineau S."/>
        </authorList>
    </citation>
    <scope>NUCLEOTIDE SEQUENCE [LARGE SCALE GENOMIC DNA]</scope>
    <source>
        <strain evidence="2">SMQ-1335</strain>
    </source>
</reference>
<proteinExistence type="predicted"/>
<dbReference type="Proteomes" id="UP000094793">
    <property type="component" value="Chromosome"/>
</dbReference>
<dbReference type="KEGG" id="blin:BLSMQ_3032"/>
<dbReference type="PATRIC" id="fig|1703.10.peg.3137"/>
<name>A0A1D7W6Y0_BREAU</name>
<evidence type="ECO:0000313" key="1">
    <source>
        <dbReference type="EMBL" id="AOP54734.1"/>
    </source>
</evidence>